<organism evidence="1 2">
    <name type="scientific">Rhodococcus jostii</name>
    <dbReference type="NCBI Taxonomy" id="132919"/>
    <lineage>
        <taxon>Bacteria</taxon>
        <taxon>Bacillati</taxon>
        <taxon>Actinomycetota</taxon>
        <taxon>Actinomycetes</taxon>
        <taxon>Mycobacteriales</taxon>
        <taxon>Nocardiaceae</taxon>
        <taxon>Rhodococcus</taxon>
    </lineage>
</organism>
<evidence type="ECO:0000313" key="2">
    <source>
        <dbReference type="Proteomes" id="UP000183407"/>
    </source>
</evidence>
<dbReference type="Proteomes" id="UP000183407">
    <property type="component" value="Unassembled WGS sequence"/>
</dbReference>
<proteinExistence type="predicted"/>
<name>A0A1H4IIZ6_RHOJO</name>
<dbReference type="EMBL" id="FNTL01000002">
    <property type="protein sequence ID" value="SEB34114.1"/>
    <property type="molecule type" value="Genomic_DNA"/>
</dbReference>
<reference evidence="2" key="1">
    <citation type="submission" date="2016-10" db="EMBL/GenBank/DDBJ databases">
        <authorList>
            <person name="Varghese N."/>
        </authorList>
    </citation>
    <scope>NUCLEOTIDE SEQUENCE [LARGE SCALE GENOMIC DNA]</scope>
    <source>
        <strain evidence="2">DSM 44719</strain>
    </source>
</reference>
<evidence type="ECO:0000313" key="1">
    <source>
        <dbReference type="EMBL" id="SEB34114.1"/>
    </source>
</evidence>
<gene>
    <name evidence="1" type="ORF">SAMN04490220_0089</name>
</gene>
<sequence length="97" mass="10863">MNEGRKAYIFNLPYYGIIVYWAVTTPPADTGLDVYVDQADYLLEPPAVAHVWHRESLLPAQDFSESNIFSAASTTFPPIIIGDWPSDQTCDLHLDCS</sequence>
<accession>A0A1H4IIZ6</accession>
<dbReference type="AlphaFoldDB" id="A0A1H4IIZ6"/>
<dbReference type="RefSeq" id="WP_073369004.1">
    <property type="nucleotide sequence ID" value="NZ_FNTL01000002.1"/>
</dbReference>
<protein>
    <submittedName>
        <fullName evidence="1">Uncharacterized protein</fullName>
    </submittedName>
</protein>